<dbReference type="InterPro" id="IPR042257">
    <property type="entry name" value="DGOK_C"/>
</dbReference>
<keyword evidence="1" id="KW-0418">Kinase</keyword>
<keyword evidence="2" id="KW-1185">Reference proteome</keyword>
<reference evidence="2" key="1">
    <citation type="submission" date="2016-10" db="EMBL/GenBank/DDBJ databases">
        <authorList>
            <person name="Varghese N."/>
            <person name="Submissions S."/>
        </authorList>
    </citation>
    <scope>NUCLEOTIDE SEQUENCE [LARGE SCALE GENOMIC DNA]</scope>
    <source>
        <strain evidence="2">DSM 26471</strain>
    </source>
</reference>
<accession>A0A1I3UTC8</accession>
<dbReference type="OrthoDB" id="256574at2"/>
<dbReference type="Proteomes" id="UP000199630">
    <property type="component" value="Unassembled WGS sequence"/>
</dbReference>
<sequence>MDAGDAGIWDGRTLRLWSLGRADLPPRVMPLPEGPDGARPEFSETLLAGTGTAPRQLPCTALPEALSASNIPPLAQDNPRTVTRGEEVTMAGFIAGTPKFDGILCLPGPQSTLWAHVSAEEIVSMRRFLTGTMLRATLPEHITFAETDRFLEILSDTMSRPENVALRLSEARTRADLREFTEAEAHASMTAALIGAELAATRPYWLGQMVALIGTEVQRAPYRAALSSQFVPMTEAEADPLTLRGFTLARKRLSA</sequence>
<dbReference type="GO" id="GO:0034194">
    <property type="term" value="P:D-galactonate catabolic process"/>
    <property type="evidence" value="ECO:0007669"/>
    <property type="project" value="InterPro"/>
</dbReference>
<organism evidence="1 2">
    <name type="scientific">Celeribacter neptunius</name>
    <dbReference type="NCBI Taxonomy" id="588602"/>
    <lineage>
        <taxon>Bacteria</taxon>
        <taxon>Pseudomonadati</taxon>
        <taxon>Pseudomonadota</taxon>
        <taxon>Alphaproteobacteria</taxon>
        <taxon>Rhodobacterales</taxon>
        <taxon>Roseobacteraceae</taxon>
        <taxon>Celeribacter</taxon>
    </lineage>
</organism>
<dbReference type="STRING" id="588602.SAMN04487991_3207"/>
<dbReference type="InterPro" id="IPR007729">
    <property type="entry name" value="DGOK"/>
</dbReference>
<dbReference type="AlphaFoldDB" id="A0A1I3UTC8"/>
<name>A0A1I3UTC8_9RHOB</name>
<dbReference type="GO" id="GO:0008671">
    <property type="term" value="F:2-dehydro-3-deoxygalactonokinase activity"/>
    <property type="evidence" value="ECO:0007669"/>
    <property type="project" value="InterPro"/>
</dbReference>
<gene>
    <name evidence="1" type="ORF">SAMN04487991_3207</name>
</gene>
<dbReference type="RefSeq" id="WP_090061706.1">
    <property type="nucleotide sequence ID" value="NZ_FORH01000006.1"/>
</dbReference>
<evidence type="ECO:0000313" key="1">
    <source>
        <dbReference type="EMBL" id="SFJ86574.1"/>
    </source>
</evidence>
<dbReference type="Pfam" id="PF05035">
    <property type="entry name" value="DGOK"/>
    <property type="match status" value="1"/>
</dbReference>
<dbReference type="EMBL" id="FORH01000006">
    <property type="protein sequence ID" value="SFJ86574.1"/>
    <property type="molecule type" value="Genomic_DNA"/>
</dbReference>
<evidence type="ECO:0000313" key="2">
    <source>
        <dbReference type="Proteomes" id="UP000199630"/>
    </source>
</evidence>
<dbReference type="Gene3D" id="3.30.420.310">
    <property type="entry name" value="2-keto-3-deoxy-galactonokinase, C-terminal domain"/>
    <property type="match status" value="1"/>
</dbReference>
<proteinExistence type="predicted"/>
<protein>
    <submittedName>
        <fullName evidence="1">2-dehydro-3-deoxygalactonokinase</fullName>
    </submittedName>
</protein>
<keyword evidence="1" id="KW-0808">Transferase</keyword>